<name>A0A094ZKB2_SCHHA</name>
<evidence type="ECO:0000256" key="7">
    <source>
        <dbReference type="ARBA" id="ARBA00022679"/>
    </source>
</evidence>
<reference evidence="12" key="2">
    <citation type="journal article" date="2019" name="Gigascience">
        <title>High-quality Schistosoma haematobium genome achieved by single-molecule and long-range sequencing.</title>
        <authorList>
            <person name="Stroehlein A.J."/>
            <person name="Korhonen P.K."/>
            <person name="Chong T.M."/>
            <person name="Lim Y.L."/>
            <person name="Chan K.G."/>
            <person name="Webster B."/>
            <person name="Rollinson D."/>
            <person name="Brindley P.J."/>
            <person name="Gasser R.B."/>
            <person name="Young N.D."/>
        </authorList>
    </citation>
    <scope>NUCLEOTIDE SEQUENCE</scope>
</reference>
<evidence type="ECO:0000256" key="9">
    <source>
        <dbReference type="ARBA" id="ARBA00022989"/>
    </source>
</evidence>
<keyword evidence="9 11" id="KW-1133">Transmembrane helix</keyword>
<dbReference type="GeneID" id="24590297"/>
<reference evidence="13" key="1">
    <citation type="journal article" date="2012" name="Nat. Genet.">
        <title>Whole-genome sequence of Schistosoma haematobium.</title>
        <authorList>
            <person name="Young N.D."/>
            <person name="Jex A.R."/>
            <person name="Li B."/>
            <person name="Liu S."/>
            <person name="Yang L."/>
            <person name="Xiong Z."/>
            <person name="Li Y."/>
            <person name="Cantacessi C."/>
            <person name="Hall R.S."/>
            <person name="Xu X."/>
            <person name="Chen F."/>
            <person name="Wu X."/>
            <person name="Zerlotini A."/>
            <person name="Oliveira G."/>
            <person name="Hofmann A."/>
            <person name="Zhang G."/>
            <person name="Fang X."/>
            <person name="Kang Y."/>
            <person name="Campbell B.E."/>
            <person name="Loukas A."/>
            <person name="Ranganathan S."/>
            <person name="Rollinson D."/>
            <person name="Rinaldi G."/>
            <person name="Brindley P.J."/>
            <person name="Yang H."/>
            <person name="Wang J."/>
            <person name="Wang J."/>
            <person name="Gasser R.B."/>
        </authorList>
    </citation>
    <scope>NUCLEOTIDE SEQUENCE [LARGE SCALE GENOMIC DNA]</scope>
</reference>
<reference evidence="12" key="4">
    <citation type="journal article" date="2022" name="PLoS Pathog.">
        <title>Chromosome-level genome of Schistosoma haematobium underpins genome-wide explorations of molecular variation.</title>
        <authorList>
            <person name="Stroehlein A.J."/>
            <person name="Korhonen P.K."/>
            <person name="Lee V.V."/>
            <person name="Ralph S.A."/>
            <person name="Mentink-Kane M."/>
            <person name="You H."/>
            <person name="McManus D.P."/>
            <person name="Tchuente L.T."/>
            <person name="Stothard J.R."/>
            <person name="Kaur P."/>
            <person name="Dudchenko O."/>
            <person name="Aiden E.L."/>
            <person name="Yang B."/>
            <person name="Yang H."/>
            <person name="Emery A.M."/>
            <person name="Webster B.L."/>
            <person name="Brindley P.J."/>
            <person name="Rollinson D."/>
            <person name="Chang B.C.H."/>
            <person name="Gasser R.B."/>
            <person name="Young N.D."/>
        </authorList>
    </citation>
    <scope>NUCLEOTIDE SEQUENCE</scope>
</reference>
<feature type="transmembrane region" description="Helical" evidence="11">
    <location>
        <begin position="40"/>
        <end position="66"/>
    </location>
</feature>
<dbReference type="EMBL" id="AMPZ03000002">
    <property type="protein sequence ID" value="KAH9591552.1"/>
    <property type="molecule type" value="Genomic_DNA"/>
</dbReference>
<dbReference type="GO" id="GO:0006679">
    <property type="term" value="P:glucosylceramide biosynthetic process"/>
    <property type="evidence" value="ECO:0007669"/>
    <property type="project" value="TreeGrafter"/>
</dbReference>
<gene>
    <name evidence="12" type="ORF">MS3_00003792</name>
    <name evidence="13" type="ORF">MS3_02633</name>
</gene>
<accession>A0A094ZKB2</accession>
<proteinExistence type="inferred from homology"/>
<evidence type="ECO:0000313" key="13">
    <source>
        <dbReference type="EMBL" id="KGB34412.1"/>
    </source>
</evidence>
<evidence type="ECO:0000256" key="4">
    <source>
        <dbReference type="ARBA" id="ARBA00006739"/>
    </source>
</evidence>
<evidence type="ECO:0000256" key="6">
    <source>
        <dbReference type="ARBA" id="ARBA00022676"/>
    </source>
</evidence>
<evidence type="ECO:0000256" key="8">
    <source>
        <dbReference type="ARBA" id="ARBA00022692"/>
    </source>
</evidence>
<dbReference type="Proteomes" id="UP000471633">
    <property type="component" value="Unassembled WGS sequence"/>
</dbReference>
<evidence type="ECO:0000313" key="12">
    <source>
        <dbReference type="EMBL" id="KAH9591552.1"/>
    </source>
</evidence>
<comment type="pathway">
    <text evidence="3">Sphingolipid metabolism.</text>
</comment>
<dbReference type="OrthoDB" id="1483400at2759"/>
<evidence type="ECO:0000256" key="1">
    <source>
        <dbReference type="ARBA" id="ARBA00004141"/>
    </source>
</evidence>
<keyword evidence="10 11" id="KW-0472">Membrane</keyword>
<dbReference type="GO" id="GO:0008120">
    <property type="term" value="F:ceramide glucosyltransferase activity"/>
    <property type="evidence" value="ECO:0007669"/>
    <property type="project" value="UniProtKB-EC"/>
</dbReference>
<dbReference type="AlphaFoldDB" id="A0A094ZKB2"/>
<protein>
    <recommendedName>
        <fullName evidence="5">ceramide glucosyltransferase</fullName>
        <ecNumber evidence="5">2.4.1.80</ecNumber>
    </recommendedName>
</protein>
<feature type="transmembrane region" description="Helical" evidence="11">
    <location>
        <begin position="506"/>
        <end position="524"/>
    </location>
</feature>
<dbReference type="CDD" id="cd02520">
    <property type="entry name" value="Glucosylceramide_synthase"/>
    <property type="match status" value="1"/>
</dbReference>
<dbReference type="RefSeq" id="XP_012794188.1">
    <property type="nucleotide sequence ID" value="XM_012938734.2"/>
</dbReference>
<feature type="transmembrane region" description="Helical" evidence="11">
    <location>
        <begin position="96"/>
        <end position="114"/>
    </location>
</feature>
<dbReference type="STRING" id="6185.A0A094ZKB2"/>
<keyword evidence="6" id="KW-0328">Glycosyltransferase</keyword>
<evidence type="ECO:0000256" key="2">
    <source>
        <dbReference type="ARBA" id="ARBA00004760"/>
    </source>
</evidence>
<keyword evidence="8 11" id="KW-0812">Transmembrane</keyword>
<dbReference type="InterPro" id="IPR025993">
    <property type="entry name" value="Ceramide_glucosylTrfase"/>
</dbReference>
<evidence type="ECO:0000256" key="10">
    <source>
        <dbReference type="ARBA" id="ARBA00023136"/>
    </source>
</evidence>
<comment type="subcellular location">
    <subcellularLocation>
        <location evidence="1">Membrane</location>
        <topology evidence="1">Multi-pass membrane protein</topology>
    </subcellularLocation>
</comment>
<dbReference type="EMBL" id="KL250608">
    <property type="protein sequence ID" value="KGB34412.1"/>
    <property type="molecule type" value="Genomic_DNA"/>
</dbReference>
<keyword evidence="7 13" id="KW-0808">Transferase</keyword>
<dbReference type="KEGG" id="shx:MS3_00003792"/>
<keyword evidence="14" id="KW-1185">Reference proteome</keyword>
<dbReference type="UniPathway" id="UPA00222"/>
<evidence type="ECO:0000313" key="14">
    <source>
        <dbReference type="Proteomes" id="UP000471633"/>
    </source>
</evidence>
<comment type="pathway">
    <text evidence="2">Lipid metabolism; sphingolipid metabolism.</text>
</comment>
<sequence length="589" mass="68446">MDPFHFVNEFHRLNLTTGLPNYGYIYYADLYSSNSFILEILISLLCIVGITSNCLLFIFHICAILYGKKHLYQVPYPIYLQKMYKYPLYRRCMRRLFIIFCKWPLSYIVSLITFCLQCIFCNKCKGKVNKLTTTKHNNATITSTTNTDVNTITTSQSTLIPLSTDNHNGNIYNNNNVMIDMKFEVHWPGVSILKPLSGRDPNLETNLLSFFQMDYPVFELLFCIADKEDPAYELAERLIKQYPHVDAHIIIAKDLFGINPKINNLQAGYEASKYSLLLISDSGLWMRSDALMDMVSTLEVDPKVGLIHQVPYMKPYNGILSSIRDINIASFQGRSKHINCNQVHKTTLRARTSIDLDYIPTICEQPSFTWVVQLVFFSCWHAKVYLTASFLNVNCVTGMSCLLRKSTLSDSGGFKQFGCYLAEDYFITKYISNRGWKITLSHQPAWQNSPSPCLYQFYLRILRWSQLRISMAILSFIFEPFTRCLPNALLGAFTFAYIFPNFIDPGVYFMCYTLIWFLLDYILLRQIYPPATPICITKLEYLVAWLFSELLAFPLHLTAACFREVRWRDKRFRIRWGGISERIDQHNFI</sequence>
<evidence type="ECO:0000256" key="5">
    <source>
        <dbReference type="ARBA" id="ARBA00012699"/>
    </source>
</evidence>
<dbReference type="CTD" id="24590297"/>
<dbReference type="PANTHER" id="PTHR12726">
    <property type="entry name" value="CERAMIDE GLUCOSYLTRANSFERASE"/>
    <property type="match status" value="1"/>
</dbReference>
<dbReference type="SUPFAM" id="SSF53448">
    <property type="entry name" value="Nucleotide-diphospho-sugar transferases"/>
    <property type="match status" value="1"/>
</dbReference>
<reference evidence="12" key="3">
    <citation type="submission" date="2021-06" db="EMBL/GenBank/DDBJ databases">
        <title>Chromosome-level genome assembly for S. haematobium.</title>
        <authorList>
            <person name="Stroehlein A.J."/>
        </authorList>
    </citation>
    <scope>NUCLEOTIDE SEQUENCE</scope>
</reference>
<feature type="transmembrane region" description="Helical" evidence="11">
    <location>
        <begin position="544"/>
        <end position="565"/>
    </location>
</feature>
<dbReference type="Gene3D" id="3.90.550.10">
    <property type="entry name" value="Spore Coat Polysaccharide Biosynthesis Protein SpsA, Chain A"/>
    <property type="match status" value="1"/>
</dbReference>
<dbReference type="EC" id="2.4.1.80" evidence="5"/>
<feature type="transmembrane region" description="Helical" evidence="11">
    <location>
        <begin position="480"/>
        <end position="499"/>
    </location>
</feature>
<dbReference type="GO" id="GO:0016020">
    <property type="term" value="C:membrane"/>
    <property type="evidence" value="ECO:0007669"/>
    <property type="project" value="UniProtKB-SubCell"/>
</dbReference>
<organism evidence="13">
    <name type="scientific">Schistosoma haematobium</name>
    <name type="common">Blood fluke</name>
    <dbReference type="NCBI Taxonomy" id="6185"/>
    <lineage>
        <taxon>Eukaryota</taxon>
        <taxon>Metazoa</taxon>
        <taxon>Spiralia</taxon>
        <taxon>Lophotrochozoa</taxon>
        <taxon>Platyhelminthes</taxon>
        <taxon>Trematoda</taxon>
        <taxon>Digenea</taxon>
        <taxon>Strigeidida</taxon>
        <taxon>Schistosomatoidea</taxon>
        <taxon>Schistosomatidae</taxon>
        <taxon>Schistosoma</taxon>
    </lineage>
</organism>
<evidence type="ECO:0000256" key="11">
    <source>
        <dbReference type="SAM" id="Phobius"/>
    </source>
</evidence>
<comment type="similarity">
    <text evidence="4">Belongs to the glycosyltransferase 2 family.</text>
</comment>
<evidence type="ECO:0000256" key="3">
    <source>
        <dbReference type="ARBA" id="ARBA00004991"/>
    </source>
</evidence>
<dbReference type="InterPro" id="IPR029044">
    <property type="entry name" value="Nucleotide-diphossugar_trans"/>
</dbReference>
<dbReference type="PANTHER" id="PTHR12726:SF0">
    <property type="entry name" value="CERAMIDE GLUCOSYLTRANSFERASE"/>
    <property type="match status" value="1"/>
</dbReference>
<dbReference type="Pfam" id="PF13506">
    <property type="entry name" value="Glyco_transf_21"/>
    <property type="match status" value="2"/>
</dbReference>